<dbReference type="GO" id="GO:0003725">
    <property type="term" value="F:double-stranded RNA binding"/>
    <property type="evidence" value="ECO:0007669"/>
    <property type="project" value="InterPro"/>
</dbReference>
<keyword evidence="9" id="KW-0547">Nucleotide-binding</keyword>
<dbReference type="RefSeq" id="XP_018033960.1">
    <property type="nucleotide sequence ID" value="XM_018187660.1"/>
</dbReference>
<evidence type="ECO:0000256" key="6">
    <source>
        <dbReference type="ARBA" id="ARBA00022679"/>
    </source>
</evidence>
<dbReference type="InParanoid" id="A0A177C7R6"/>
<dbReference type="GO" id="GO:0000049">
    <property type="term" value="F:tRNA binding"/>
    <property type="evidence" value="ECO:0007669"/>
    <property type="project" value="TreeGrafter"/>
</dbReference>
<keyword evidence="17" id="KW-1185">Reference proteome</keyword>
<comment type="function">
    <text evidence="13">Required for the formation of a threonylcarbamoyl group on adenosine at position 37 (t(6)A37) in tRNAs that read codons beginning with adenine. Likely catalyzes the conversion of L-threonine, HCO(3)(-)/CO(2) and ATP to give threonylcarbamoyl-AMP (TC-AMP) as the acyladenylate intermediate, with the release of diphosphate. Required for normal translation, by ensuring translation fidelity at the level of codon recognition, appropriate translation initiation selection and maintenance of reading frame. Also involved in telomere replication. Binds to single-stranded telomeric (ssTG) DNA and positively regulates telomere length.</text>
</comment>
<name>A0A177C7R6_9PLEO</name>
<feature type="compositionally biased region" description="Polar residues" evidence="14">
    <location>
        <begin position="395"/>
        <end position="413"/>
    </location>
</feature>
<evidence type="ECO:0000256" key="1">
    <source>
        <dbReference type="ARBA" id="ARBA00004496"/>
    </source>
</evidence>
<dbReference type="AlphaFoldDB" id="A0A177C7R6"/>
<dbReference type="Gene3D" id="3.40.50.11030">
    <property type="entry name" value="Threonylcarbamoyl-AMP synthase, C-terminal domain"/>
    <property type="match status" value="1"/>
</dbReference>
<reference evidence="16 17" key="1">
    <citation type="submission" date="2016-05" db="EMBL/GenBank/DDBJ databases">
        <title>Comparative analysis of secretome profiles of manganese(II)-oxidizing ascomycete fungi.</title>
        <authorList>
            <consortium name="DOE Joint Genome Institute"/>
            <person name="Zeiner C.A."/>
            <person name="Purvine S.O."/>
            <person name="Zink E.M."/>
            <person name="Wu S."/>
            <person name="Pasa-Tolic L."/>
            <person name="Chaput D.L."/>
            <person name="Haridas S."/>
            <person name="Grigoriev I.V."/>
            <person name="Santelli C.M."/>
            <person name="Hansel C.M."/>
        </authorList>
    </citation>
    <scope>NUCLEOTIDE SEQUENCE [LARGE SCALE GENOMIC DNA]</scope>
    <source>
        <strain evidence="16 17">AP3s5-JAC2a</strain>
    </source>
</reference>
<keyword evidence="8" id="KW-0548">Nucleotidyltransferase</keyword>
<dbReference type="SUPFAM" id="SSF55821">
    <property type="entry name" value="YrdC/RibB"/>
    <property type="match status" value="1"/>
</dbReference>
<dbReference type="NCBIfam" id="TIGR00057">
    <property type="entry name" value="L-threonylcarbamoyladenylate synthase"/>
    <property type="match status" value="1"/>
</dbReference>
<comment type="similarity">
    <text evidence="2">Belongs to the SUA5 family.</text>
</comment>
<dbReference type="GO" id="GO:0002949">
    <property type="term" value="P:tRNA threonylcarbamoyladenosine modification"/>
    <property type="evidence" value="ECO:0007669"/>
    <property type="project" value="EnsemblFungi"/>
</dbReference>
<protein>
    <recommendedName>
        <fullName evidence="4">Threonylcarbamoyl-AMP synthase</fullName>
        <ecNumber evidence="3">2.7.7.87</ecNumber>
    </recommendedName>
    <alternativeName>
        <fullName evidence="11">L-threonylcarbamoyladenylate synthase</fullName>
    </alternativeName>
</protein>
<dbReference type="OrthoDB" id="412787at2759"/>
<dbReference type="FunFam" id="3.90.870.10:FF:000008">
    <property type="entry name" value="Threonylcarbamoyl-AMP synthase"/>
    <property type="match status" value="1"/>
</dbReference>
<evidence type="ECO:0000259" key="15">
    <source>
        <dbReference type="PROSITE" id="PS51163"/>
    </source>
</evidence>
<evidence type="ECO:0000313" key="17">
    <source>
        <dbReference type="Proteomes" id="UP000077069"/>
    </source>
</evidence>
<dbReference type="InterPro" id="IPR050156">
    <property type="entry name" value="TC-AMP_synthase_SUA5"/>
</dbReference>
<dbReference type="EMBL" id="KV441554">
    <property type="protein sequence ID" value="OAG03595.1"/>
    <property type="molecule type" value="Genomic_DNA"/>
</dbReference>
<dbReference type="STRING" id="1460663.A0A177C7R6"/>
<proteinExistence type="inferred from homology"/>
<dbReference type="FunCoup" id="A0A177C7R6">
    <property type="interactions" value="84"/>
</dbReference>
<comment type="subcellular location">
    <subcellularLocation>
        <location evidence="1">Cytoplasm</location>
    </subcellularLocation>
</comment>
<evidence type="ECO:0000256" key="8">
    <source>
        <dbReference type="ARBA" id="ARBA00022695"/>
    </source>
</evidence>
<feature type="region of interest" description="Disordered" evidence="14">
    <location>
        <begin position="392"/>
        <end position="413"/>
    </location>
</feature>
<evidence type="ECO:0000256" key="14">
    <source>
        <dbReference type="SAM" id="MobiDB-lite"/>
    </source>
</evidence>
<dbReference type="InterPro" id="IPR017945">
    <property type="entry name" value="DHBP_synth_RibB-like_a/b_dom"/>
</dbReference>
<dbReference type="GO" id="GO:0005524">
    <property type="term" value="F:ATP binding"/>
    <property type="evidence" value="ECO:0007669"/>
    <property type="project" value="UniProtKB-KW"/>
</dbReference>
<feature type="domain" description="YrdC-like" evidence="15">
    <location>
        <begin position="98"/>
        <end position="298"/>
    </location>
</feature>
<dbReference type="Proteomes" id="UP000077069">
    <property type="component" value="Unassembled WGS sequence"/>
</dbReference>
<dbReference type="Gene3D" id="3.90.870.10">
    <property type="entry name" value="DHBP synthase"/>
    <property type="match status" value="1"/>
</dbReference>
<keyword evidence="6" id="KW-0808">Transferase</keyword>
<dbReference type="GO" id="GO:0000723">
    <property type="term" value="P:telomere maintenance"/>
    <property type="evidence" value="ECO:0007669"/>
    <property type="project" value="EnsemblFungi"/>
</dbReference>
<dbReference type="PANTHER" id="PTHR17490">
    <property type="entry name" value="SUA5"/>
    <property type="match status" value="1"/>
</dbReference>
<dbReference type="InterPro" id="IPR006070">
    <property type="entry name" value="Sua5-like_dom"/>
</dbReference>
<evidence type="ECO:0000256" key="12">
    <source>
        <dbReference type="ARBA" id="ARBA00048366"/>
    </source>
</evidence>
<evidence type="ECO:0000256" key="3">
    <source>
        <dbReference type="ARBA" id="ARBA00012584"/>
    </source>
</evidence>
<dbReference type="GO" id="GO:0005739">
    <property type="term" value="C:mitochondrion"/>
    <property type="evidence" value="ECO:0007669"/>
    <property type="project" value="EnsemblFungi"/>
</dbReference>
<accession>A0A177C7R6</accession>
<dbReference type="Pfam" id="PF01300">
    <property type="entry name" value="Sua5_yciO_yrdC"/>
    <property type="match status" value="1"/>
</dbReference>
<evidence type="ECO:0000256" key="5">
    <source>
        <dbReference type="ARBA" id="ARBA00022490"/>
    </source>
</evidence>
<gene>
    <name evidence="16" type="ORF">CC84DRAFT_860307</name>
</gene>
<dbReference type="GeneID" id="28771146"/>
<evidence type="ECO:0000256" key="2">
    <source>
        <dbReference type="ARBA" id="ARBA00007663"/>
    </source>
</evidence>
<dbReference type="GO" id="GO:0043047">
    <property type="term" value="F:single-stranded telomeric DNA binding"/>
    <property type="evidence" value="ECO:0007669"/>
    <property type="project" value="EnsemblFungi"/>
</dbReference>
<dbReference type="PANTHER" id="PTHR17490:SF16">
    <property type="entry name" value="THREONYLCARBAMOYL-AMP SYNTHASE"/>
    <property type="match status" value="1"/>
</dbReference>
<dbReference type="GO" id="GO:0006450">
    <property type="term" value="P:regulation of translational fidelity"/>
    <property type="evidence" value="ECO:0007669"/>
    <property type="project" value="EnsemblFungi"/>
</dbReference>
<evidence type="ECO:0000256" key="7">
    <source>
        <dbReference type="ARBA" id="ARBA00022694"/>
    </source>
</evidence>
<dbReference type="GO" id="GO:0061710">
    <property type="term" value="F:L-threonylcarbamoyladenylate synthase"/>
    <property type="evidence" value="ECO:0007669"/>
    <property type="project" value="UniProtKB-EC"/>
</dbReference>
<evidence type="ECO:0000313" key="16">
    <source>
        <dbReference type="EMBL" id="OAG03595.1"/>
    </source>
</evidence>
<dbReference type="PROSITE" id="PS51163">
    <property type="entry name" value="YRDC"/>
    <property type="match status" value="1"/>
</dbReference>
<evidence type="ECO:0000256" key="9">
    <source>
        <dbReference type="ARBA" id="ARBA00022741"/>
    </source>
</evidence>
<evidence type="ECO:0000256" key="11">
    <source>
        <dbReference type="ARBA" id="ARBA00029774"/>
    </source>
</evidence>
<keyword evidence="5" id="KW-0963">Cytoplasm</keyword>
<dbReference type="InterPro" id="IPR005145">
    <property type="entry name" value="Sua5_C"/>
</dbReference>
<comment type="catalytic activity">
    <reaction evidence="12">
        <text>L-threonine + hydrogencarbonate + ATP = L-threonylcarbamoyladenylate + diphosphate + H2O</text>
        <dbReference type="Rhea" id="RHEA:36407"/>
        <dbReference type="ChEBI" id="CHEBI:15377"/>
        <dbReference type="ChEBI" id="CHEBI:17544"/>
        <dbReference type="ChEBI" id="CHEBI:30616"/>
        <dbReference type="ChEBI" id="CHEBI:33019"/>
        <dbReference type="ChEBI" id="CHEBI:57926"/>
        <dbReference type="ChEBI" id="CHEBI:73682"/>
        <dbReference type="EC" id="2.7.7.87"/>
    </reaction>
</comment>
<keyword evidence="10" id="KW-0067">ATP-binding</keyword>
<dbReference type="Pfam" id="PF03481">
    <property type="entry name" value="Sua5_C"/>
    <property type="match status" value="1"/>
</dbReference>
<sequence>MPARLFRFPNVHFARKFTSHPRVSQAQAQTAAAESSHPLSALNTGTPSFYARKATTTMETTIFPVNPDKLGKLKIQEADKQDRLIEEWDIEYAQGQDYESLQRAAKELKETDTPVAFPTETVYGLGADATRSSAVRAIFAAKGRPADNPLIVHVHSLSQLRSLLRGSADSPETAVDPIPEIYKPLIKKFWPGPLTMIMPNPKDSQLAPEVTAGLSTFGARMPRSILALALLRLSTVPLAAPSANASTRPSPTAAEHVKDDLEGRISTIIDGGPCEVGVESTVVDGLSHPPSILRPGGITVEQLRQCAGWEDVVVGYKDKHEQDIKPRAPGMKYRHYSPKATVVLYESGTPAPAVKGLLDKVAGRKSVGIVRTKTWAKNLGLAVTEKNDAVDAHTNGISSSMGGAQQDPSHTPESNLLRSVRQHQVPHAVHCTFQRDSDQGPLSIWDIGLGIATEDVARGLFSALRELDKKGVDIILVEGIDDKIGDDIAAAVMNRLRKAAEIRI</sequence>
<evidence type="ECO:0000256" key="10">
    <source>
        <dbReference type="ARBA" id="ARBA00022840"/>
    </source>
</evidence>
<evidence type="ECO:0000256" key="13">
    <source>
        <dbReference type="ARBA" id="ARBA00056339"/>
    </source>
</evidence>
<dbReference type="InterPro" id="IPR038385">
    <property type="entry name" value="Sua5/YwlC_C"/>
</dbReference>
<keyword evidence="7" id="KW-0819">tRNA processing</keyword>
<organism evidence="16 17">
    <name type="scientific">Paraphaeosphaeria sporulosa</name>
    <dbReference type="NCBI Taxonomy" id="1460663"/>
    <lineage>
        <taxon>Eukaryota</taxon>
        <taxon>Fungi</taxon>
        <taxon>Dikarya</taxon>
        <taxon>Ascomycota</taxon>
        <taxon>Pezizomycotina</taxon>
        <taxon>Dothideomycetes</taxon>
        <taxon>Pleosporomycetidae</taxon>
        <taxon>Pleosporales</taxon>
        <taxon>Massarineae</taxon>
        <taxon>Didymosphaeriaceae</taxon>
        <taxon>Paraphaeosphaeria</taxon>
    </lineage>
</organism>
<dbReference type="EC" id="2.7.7.87" evidence="3"/>
<evidence type="ECO:0000256" key="4">
    <source>
        <dbReference type="ARBA" id="ARBA00015492"/>
    </source>
</evidence>